<comment type="caution">
    <text evidence="1">The sequence shown here is derived from an EMBL/GenBank/DDBJ whole genome shotgun (WGS) entry which is preliminary data.</text>
</comment>
<proteinExistence type="predicted"/>
<accession>A0ACC1ST68</accession>
<protein>
    <submittedName>
        <fullName evidence="1">Uncharacterized protein</fullName>
    </submittedName>
</protein>
<keyword evidence="2" id="KW-1185">Reference proteome</keyword>
<evidence type="ECO:0000313" key="2">
    <source>
        <dbReference type="Proteomes" id="UP001148629"/>
    </source>
</evidence>
<dbReference type="EMBL" id="JANRMS010000136">
    <property type="protein sequence ID" value="KAJ3545830.1"/>
    <property type="molecule type" value="Genomic_DNA"/>
</dbReference>
<evidence type="ECO:0000313" key="1">
    <source>
        <dbReference type="EMBL" id="KAJ3545830.1"/>
    </source>
</evidence>
<name>A0ACC1ST68_9HYPO</name>
<reference evidence="1" key="1">
    <citation type="submission" date="2022-08" db="EMBL/GenBank/DDBJ databases">
        <title>Genome Sequence of Fusarium decemcellulare.</title>
        <authorList>
            <person name="Buettner E."/>
        </authorList>
    </citation>
    <scope>NUCLEOTIDE SEQUENCE</scope>
    <source>
        <strain evidence="1">Babe19</strain>
    </source>
</reference>
<sequence>MNQQLGICTISMGWHSLATLEEKIKAVQSSGISGLELNMIDLDKFAKRHSKCRLDAAKDASILCKAAGIEVFALGPFEYFEGTPTPLSSRLDTAFEWMNVAHEFGCTVLQVPINFSNNAVGDEKVIVDDLRALAELGLQQKPPISIAYEALAWGLHVADWEESLRVVDLVDCPNFGLCIDTYHVLTRVWADPRTVSGVRPGAASALRDTIQRFRTTCPPEKIIYIQLSDGEKMSPPILPGHPVYRADEDSTYSWCLYGRVFPLEAEEGAYFPLEGILRAWLIESGWKGWVSMETFHRDMDQRTITPGAWAARAVKSWDRITRLLSDKN</sequence>
<gene>
    <name evidence="1" type="ORF">NM208_g2315</name>
</gene>
<organism evidence="1 2">
    <name type="scientific">Fusarium decemcellulare</name>
    <dbReference type="NCBI Taxonomy" id="57161"/>
    <lineage>
        <taxon>Eukaryota</taxon>
        <taxon>Fungi</taxon>
        <taxon>Dikarya</taxon>
        <taxon>Ascomycota</taxon>
        <taxon>Pezizomycotina</taxon>
        <taxon>Sordariomycetes</taxon>
        <taxon>Hypocreomycetidae</taxon>
        <taxon>Hypocreales</taxon>
        <taxon>Nectriaceae</taxon>
        <taxon>Fusarium</taxon>
        <taxon>Fusarium decemcellulare species complex</taxon>
    </lineage>
</organism>
<dbReference type="Proteomes" id="UP001148629">
    <property type="component" value="Unassembled WGS sequence"/>
</dbReference>